<protein>
    <submittedName>
        <fullName evidence="2">Organic solute transporter alpha-like protein 3</fullName>
    </submittedName>
</protein>
<evidence type="ECO:0000313" key="1">
    <source>
        <dbReference type="Proteomes" id="UP000095286"/>
    </source>
</evidence>
<proteinExistence type="predicted"/>
<accession>A0AC35UA85</accession>
<sequence>MWTNPLDDNYGVENESEQNVVDSYRSLQSNFQMMHDPPTVGEWLKQMSALDGILLTIASLSVSFVLSIGLGSLYFARRYISNEASRHCMTWITLMLPITSCLSLIGMYFPRSASFLHIIGTSYLMICLTMVIRLMTSLFGGEDQVLEYMNDHNIGFNLKSQPFCCCFPCLPSLEASKKNLKIIQALVLQTVFVQIVGRMCNIIAFLENSYKHQKIYDISNITLFVSILVSIYGSEILYTVAKRPLSKKYQFGKIYLSIHVSQFLFNFQENVLNLLQKFDLIEPGPLIYPEIRTLCKYK</sequence>
<dbReference type="Proteomes" id="UP000095286">
    <property type="component" value="Unplaced"/>
</dbReference>
<reference evidence="2" key="1">
    <citation type="submission" date="2016-11" db="UniProtKB">
        <authorList>
            <consortium name="WormBaseParasite"/>
        </authorList>
    </citation>
    <scope>IDENTIFICATION</scope>
    <source>
        <strain evidence="2">KR3021</strain>
    </source>
</reference>
<evidence type="ECO:0000313" key="2">
    <source>
        <dbReference type="WBParaSite" id="RSKR_0000961066.1"/>
    </source>
</evidence>
<name>A0AC35UA85_9BILA</name>
<organism evidence="1 2">
    <name type="scientific">Rhabditophanes sp. KR3021</name>
    <dbReference type="NCBI Taxonomy" id="114890"/>
    <lineage>
        <taxon>Eukaryota</taxon>
        <taxon>Metazoa</taxon>
        <taxon>Ecdysozoa</taxon>
        <taxon>Nematoda</taxon>
        <taxon>Chromadorea</taxon>
        <taxon>Rhabditida</taxon>
        <taxon>Tylenchina</taxon>
        <taxon>Panagrolaimomorpha</taxon>
        <taxon>Strongyloidoidea</taxon>
        <taxon>Alloionematidae</taxon>
        <taxon>Rhabditophanes</taxon>
    </lineage>
</organism>
<dbReference type="WBParaSite" id="RSKR_0000961066.1">
    <property type="protein sequence ID" value="RSKR_0000961066.1"/>
    <property type="gene ID" value="RSKR_0000961066"/>
</dbReference>